<feature type="compositionally biased region" description="Low complexity" evidence="5">
    <location>
        <begin position="1244"/>
        <end position="1259"/>
    </location>
</feature>
<feature type="compositionally biased region" description="Basic and acidic residues" evidence="5">
    <location>
        <begin position="483"/>
        <end position="498"/>
    </location>
</feature>
<sequence length="1663" mass="179798">MSDQHNPEMGLAAPAPLGHASPRTSRSGSMGTRRASNDQVASIPSSSKSNNAGSSSGSAPLSPSIQAQLGAASLHVSLPPNFPQPVQTSFSPPASRHVFNTTVVNPFTSPSISQLLSPPLPPEASSNISPNVPSSSRSAASAITNANPFSSSPTSSPKSAARAPSSEHSPTKPTSSRSPRPSTALSSAAPFNPNALFSPPETYTYGRGPIKRDSPGTKSARSTPGRSLNMQTDHVLRREFADALRNDFELSLPPAMLSSGRKASVSLHLFKETSSNKPSHAALASSRERPVVEDDDGYEPAPRSRHDPHDLLTSRKPVRSSTMLPAALQRNAPSGSSANWQPKSTSHLPHVQQQSSTLLTVGDDGSAIFRPATPSLLLAQGDNSTNNYFSQADVETVSTASAPVLAAELSTMPTSGRPPRRSLTLASLGNIAADYDASRKLLNPSSLEPLDARPIPISRPRLSPKHTATPARGPLSPARVTVSRKEVPSIDAPSHDGPDNPVESASVPSNLQRHSSVPETEWAGAAWPAKLAMTRRRSLNEMTHSSSDYEEDGNDKMDNSFDRHEDDDLFDEEVTDAIVDFTSSDDDGGHEFNHDLADEDDLQMSGSEWEAGKAPATSTKAKVAAGHHANAVSRHARPSQRSRTLSSTEPPAVVQLQPYHNQVGGHNSIFQFSKRAVCKPLVGRENEFYEAVEREHPVLLCFIPQYLGVLNVTYRHVEQDQQDNISQPPSAVNENQDANRASQSESVLNLAGPASADNACSRIAECITGEEERRPRERSQSRGGRVRRKVFEGQEDWGKEIPEVSLDLNRHIVPEWMLRRCKLAPNAVEQAEAVRDRSRSRSQSREPGSRQPRRTASSLERVKATFHTPDAQLRRGTSPSRDGFCPLASYEKAARFLPDRPTSASNTADKDLSSSPLTPAISPDASPRSTRSMSHGADWGGRARKHDSGRLHSSSFGHVSSTLGPLARSRSPATSALSMTSRTPSQISQRSQPVSTNNAAYNAQILNGIHGRGITTVNRRLQEQVLREVFSSPMLKDGLEPRYGSSAKRNARKNRRRLAKAWEESEEGERLRITRNLGSTPGSRDTLSAALAMRGDLRTPDPISSGRVSVASEFAPTASSLPIHYRGQARHPSTPPRTPPFGPTSMTASSSTSLKLPPTAENGSPGSALSEAAQTDALTQHRRRVLSDVSLALKTKAPGSTAASRSNLAYQTVIEPPLTQPVPETEAATTSSEPTAEIREEMETLALTEEPEETGTAPLISEPVLEGDKSVSVPTAPASAAIADAEKAEARVSSDGTCRQEQFLLMEDLTGRLKSPCVLDLKMGTRQYGLDATDAKKKSQTKKCDKTTSRSHGVRICGMQVYDCVHDSFIFQDKYYGRKVLPAEFPSALARFFYDGNKILMHHVPLILQKIYHLARIVWGLRGYRFYASSLLFIYDGDCETQRKLEEEFDRRCEQGVGGTVAPSQMILDAGVLPPSASSSLTKAEESGNGKWNDAADLVEGGASSYSIGSSPLLGPVGTGTATEPALRRRRRRGEINIKIIDFAHCTTGNDYYFPPTDGREEDEQDSGRNPRLSLARFPPKLTDGPDSGYLFGLKNLAASFEEIWETECDRRRKLRAELGSDVKTDEKGSFIGDLGDLQVPGREVFDEIFGDGPDGLDGYVST</sequence>
<dbReference type="InterPro" id="IPR038286">
    <property type="entry name" value="IPK_sf"/>
</dbReference>
<feature type="region of interest" description="Disordered" evidence="5">
    <location>
        <begin position="1214"/>
        <end position="1271"/>
    </location>
</feature>
<dbReference type="GO" id="GO:0000824">
    <property type="term" value="F:inositol-1,4,5,6-tetrakisphosphate 3-kinase activity"/>
    <property type="evidence" value="ECO:0007669"/>
    <property type="project" value="TreeGrafter"/>
</dbReference>
<feature type="compositionally biased region" description="Polar residues" evidence="5">
    <location>
        <begin position="902"/>
        <end position="917"/>
    </location>
</feature>
<feature type="region of interest" description="Disordered" evidence="5">
    <location>
        <begin position="1552"/>
        <end position="1581"/>
    </location>
</feature>
<evidence type="ECO:0000256" key="3">
    <source>
        <dbReference type="ARBA" id="ARBA00022777"/>
    </source>
</evidence>
<evidence type="ECO:0000313" key="7">
    <source>
        <dbReference type="EMBL" id="SYW74833.1"/>
    </source>
</evidence>
<feature type="region of interest" description="Disordered" evidence="5">
    <location>
        <begin position="1"/>
        <end position="96"/>
    </location>
</feature>
<feature type="region of interest" description="Disordered" evidence="5">
    <location>
        <begin position="899"/>
        <end position="995"/>
    </location>
</feature>
<evidence type="ECO:0000313" key="6">
    <source>
        <dbReference type="EMBL" id="SAM75316.1"/>
    </source>
</evidence>
<feature type="compositionally biased region" description="Low complexity" evidence="5">
    <location>
        <begin position="21"/>
        <end position="34"/>
    </location>
</feature>
<protein>
    <recommendedName>
        <fullName evidence="4">Kinase</fullName>
        <ecNumber evidence="4">2.7.-.-</ecNumber>
    </recommendedName>
</protein>
<reference evidence="6" key="2">
    <citation type="submission" date="2016-04" db="EMBL/GenBank/DDBJ databases">
        <authorList>
            <person name="Evans L.H."/>
            <person name="Alamgir A."/>
            <person name="Owens N."/>
            <person name="Weber N.D."/>
            <person name="Virtaneva K."/>
            <person name="Barbian K."/>
            <person name="Babar A."/>
            <person name="Rosenke K."/>
        </authorList>
    </citation>
    <scope>NUCLEOTIDE SEQUENCE</scope>
    <source>
        <strain evidence="6">UB2112</strain>
    </source>
</reference>
<dbReference type="SUPFAM" id="SSF56104">
    <property type="entry name" value="SAICAR synthase-like"/>
    <property type="match status" value="1"/>
</dbReference>
<comment type="similarity">
    <text evidence="1 4">Belongs to the inositol phosphokinase (IPK) family.</text>
</comment>
<accession>A0A1K0GKC5</accession>
<proteinExistence type="inferred from homology"/>
<dbReference type="GO" id="GO:0008440">
    <property type="term" value="F:inositol-1,4,5-trisphosphate 3-kinase activity"/>
    <property type="evidence" value="ECO:0007669"/>
    <property type="project" value="TreeGrafter"/>
</dbReference>
<feature type="region of interest" description="Disordered" evidence="5">
    <location>
        <begin position="721"/>
        <end position="746"/>
    </location>
</feature>
<dbReference type="Pfam" id="PF03770">
    <property type="entry name" value="IPK"/>
    <property type="match status" value="1"/>
</dbReference>
<feature type="compositionally biased region" description="Polar residues" evidence="5">
    <location>
        <begin position="1161"/>
        <end position="1178"/>
    </location>
</feature>
<keyword evidence="9" id="KW-1185">Reference proteome</keyword>
<dbReference type="Proteomes" id="UP000179920">
    <property type="component" value="Chromosome III"/>
</dbReference>
<feature type="compositionally biased region" description="Pro residues" evidence="5">
    <location>
        <begin position="1133"/>
        <end position="1142"/>
    </location>
</feature>
<feature type="compositionally biased region" description="Basic and acidic residues" evidence="5">
    <location>
        <begin position="302"/>
        <end position="313"/>
    </location>
</feature>
<dbReference type="Gene3D" id="3.30.470.160">
    <property type="entry name" value="Inositol polyphosphate kinase"/>
    <property type="match status" value="1"/>
</dbReference>
<dbReference type="GO" id="GO:0032958">
    <property type="term" value="P:inositol phosphate biosynthetic process"/>
    <property type="evidence" value="ECO:0007669"/>
    <property type="project" value="InterPro"/>
</dbReference>
<evidence type="ECO:0000313" key="9">
    <source>
        <dbReference type="Proteomes" id="UP000658997"/>
    </source>
</evidence>
<dbReference type="EMBL" id="ULHB01000002">
    <property type="protein sequence ID" value="SYW74833.1"/>
    <property type="molecule type" value="Genomic_DNA"/>
</dbReference>
<feature type="compositionally biased region" description="Low complexity" evidence="5">
    <location>
        <begin position="41"/>
        <end position="65"/>
    </location>
</feature>
<feature type="region of interest" description="Disordered" evidence="5">
    <location>
        <begin position="273"/>
        <end position="355"/>
    </location>
</feature>
<evidence type="ECO:0000256" key="5">
    <source>
        <dbReference type="SAM" id="MobiDB-lite"/>
    </source>
</evidence>
<dbReference type="OrthoDB" id="2573163at2759"/>
<dbReference type="Proteomes" id="UP000658997">
    <property type="component" value="Unassembled WGS sequence"/>
</dbReference>
<dbReference type="InterPro" id="IPR005522">
    <property type="entry name" value="IPK"/>
</dbReference>
<organism evidence="6 8">
    <name type="scientific">Ustilago bromivora</name>
    <dbReference type="NCBI Taxonomy" id="307758"/>
    <lineage>
        <taxon>Eukaryota</taxon>
        <taxon>Fungi</taxon>
        <taxon>Dikarya</taxon>
        <taxon>Basidiomycota</taxon>
        <taxon>Ustilaginomycotina</taxon>
        <taxon>Ustilaginomycetes</taxon>
        <taxon>Ustilaginales</taxon>
        <taxon>Ustilaginaceae</taxon>
        <taxon>Ustilago</taxon>
    </lineage>
</organism>
<feature type="region of interest" description="Disordered" evidence="5">
    <location>
        <begin position="1119"/>
        <end position="1181"/>
    </location>
</feature>
<feature type="compositionally biased region" description="Polar residues" evidence="5">
    <location>
        <begin position="722"/>
        <end position="746"/>
    </location>
</feature>
<evidence type="ECO:0000256" key="2">
    <source>
        <dbReference type="ARBA" id="ARBA00022679"/>
    </source>
</evidence>
<feature type="compositionally biased region" description="Polar residues" evidence="5">
    <location>
        <begin position="1145"/>
        <end position="1154"/>
    </location>
</feature>
<feature type="region of interest" description="Disordered" evidence="5">
    <location>
        <begin position="627"/>
        <end position="649"/>
    </location>
</feature>
<name>A0A1K0GKC5_9BASI</name>
<dbReference type="PANTHER" id="PTHR12400:SF21">
    <property type="entry name" value="KINASE"/>
    <property type="match status" value="1"/>
</dbReference>
<feature type="compositionally biased region" description="Basic and acidic residues" evidence="5">
    <location>
        <begin position="832"/>
        <end position="848"/>
    </location>
</feature>
<dbReference type="EC" id="2.7.-.-" evidence="4"/>
<evidence type="ECO:0000256" key="1">
    <source>
        <dbReference type="ARBA" id="ARBA00007374"/>
    </source>
</evidence>
<gene>
    <name evidence="7" type="ORF">UBRO2_00243</name>
    <name evidence="6" type="ORF">UBRO_01333</name>
</gene>
<keyword evidence="2 4" id="KW-0808">Transferase</keyword>
<reference evidence="8" key="1">
    <citation type="submission" date="2016-04" db="EMBL/GenBank/DDBJ databases">
        <authorList>
            <person name="Guldener U."/>
            <person name="Guldener U."/>
        </authorList>
    </citation>
    <scope>NUCLEOTIDE SEQUENCE [LARGE SCALE GENOMIC DNA]</scope>
    <source>
        <strain evidence="8">UB2112</strain>
    </source>
</reference>
<evidence type="ECO:0000256" key="4">
    <source>
        <dbReference type="RuleBase" id="RU363090"/>
    </source>
</evidence>
<dbReference type="GO" id="GO:0046854">
    <property type="term" value="P:phosphatidylinositol phosphate biosynthetic process"/>
    <property type="evidence" value="ECO:0007669"/>
    <property type="project" value="TreeGrafter"/>
</dbReference>
<dbReference type="PANTHER" id="PTHR12400">
    <property type="entry name" value="INOSITOL POLYPHOSPHATE KINASE"/>
    <property type="match status" value="1"/>
</dbReference>
<feature type="compositionally biased region" description="Polar residues" evidence="5">
    <location>
        <begin position="84"/>
        <end position="96"/>
    </location>
</feature>
<dbReference type="GO" id="GO:0005634">
    <property type="term" value="C:nucleus"/>
    <property type="evidence" value="ECO:0007669"/>
    <property type="project" value="TreeGrafter"/>
</dbReference>
<feature type="compositionally biased region" description="Polar residues" evidence="5">
    <location>
        <begin position="331"/>
        <end position="355"/>
    </location>
</feature>
<feature type="compositionally biased region" description="Low complexity" evidence="5">
    <location>
        <begin position="1223"/>
        <end position="1235"/>
    </location>
</feature>
<feature type="compositionally biased region" description="Polar residues" evidence="5">
    <location>
        <begin position="971"/>
        <end position="995"/>
    </location>
</feature>
<feature type="region of interest" description="Disordered" evidence="5">
    <location>
        <begin position="830"/>
        <end position="885"/>
    </location>
</feature>
<feature type="compositionally biased region" description="Polar residues" evidence="5">
    <location>
        <begin position="951"/>
        <end position="963"/>
    </location>
</feature>
<feature type="region of interest" description="Disordered" evidence="5">
    <location>
        <begin position="445"/>
        <end position="518"/>
    </location>
</feature>
<feature type="compositionally biased region" description="Polar residues" evidence="5">
    <location>
        <begin position="506"/>
        <end position="518"/>
    </location>
</feature>
<dbReference type="EMBL" id="LT558119">
    <property type="protein sequence ID" value="SAM75316.1"/>
    <property type="molecule type" value="Genomic_DNA"/>
</dbReference>
<reference evidence="7" key="3">
    <citation type="submission" date="2018-08" db="EMBL/GenBank/DDBJ databases">
        <authorList>
            <person name="Guldener U."/>
        </authorList>
    </citation>
    <scope>NUCLEOTIDE SEQUENCE</scope>
    <source>
        <strain evidence="7">UB2</strain>
    </source>
</reference>
<dbReference type="GO" id="GO:0005737">
    <property type="term" value="C:cytoplasm"/>
    <property type="evidence" value="ECO:0007669"/>
    <property type="project" value="TreeGrafter"/>
</dbReference>
<feature type="compositionally biased region" description="Low complexity" evidence="5">
    <location>
        <begin position="111"/>
        <end position="190"/>
    </location>
</feature>
<feature type="region of interest" description="Disordered" evidence="5">
    <location>
        <begin position="111"/>
        <end position="233"/>
    </location>
</feature>
<evidence type="ECO:0000313" key="8">
    <source>
        <dbReference type="Proteomes" id="UP000179920"/>
    </source>
</evidence>
<feature type="compositionally biased region" description="Polar residues" evidence="5">
    <location>
        <begin position="216"/>
        <end position="232"/>
    </location>
</feature>
<keyword evidence="3 4" id="KW-0418">Kinase</keyword>